<evidence type="ECO:0000313" key="3">
    <source>
        <dbReference type="Proteomes" id="UP001559025"/>
    </source>
</evidence>
<dbReference type="PROSITE" id="PS50925">
    <property type="entry name" value="BLUF"/>
    <property type="match status" value="1"/>
</dbReference>
<accession>A0ABV3WTZ7</accession>
<dbReference type="Gene3D" id="3.30.70.100">
    <property type="match status" value="1"/>
</dbReference>
<protein>
    <submittedName>
        <fullName evidence="2">BLUF domain-containing protein</fullName>
    </submittedName>
</protein>
<sequence length="107" mass="11618">MPLRIVYVSTLEQHVTEAELAALVDKAAAFNTSHGITGILAVEDRRVCQILEGPDAAVDALFASIKRDDRHSGIVELVRHGIDATTFDDWGMVRRGMLDIVVAAYAA</sequence>
<organism evidence="2 3">
    <name type="scientific">Neoaquamicrobium sediminum</name>
    <dbReference type="NCBI Taxonomy" id="1849104"/>
    <lineage>
        <taxon>Bacteria</taxon>
        <taxon>Pseudomonadati</taxon>
        <taxon>Pseudomonadota</taxon>
        <taxon>Alphaproteobacteria</taxon>
        <taxon>Hyphomicrobiales</taxon>
        <taxon>Phyllobacteriaceae</taxon>
        <taxon>Neoaquamicrobium</taxon>
    </lineage>
</organism>
<feature type="domain" description="BLUF" evidence="1">
    <location>
        <begin position="2"/>
        <end position="93"/>
    </location>
</feature>
<keyword evidence="3" id="KW-1185">Reference proteome</keyword>
<dbReference type="SUPFAM" id="SSF54975">
    <property type="entry name" value="Acylphosphatase/BLUF domain-like"/>
    <property type="match status" value="1"/>
</dbReference>
<dbReference type="RefSeq" id="WP_368803189.1">
    <property type="nucleotide sequence ID" value="NZ_JAZHFV010000003.1"/>
</dbReference>
<comment type="caution">
    <text evidence="2">The sequence shown here is derived from an EMBL/GenBank/DDBJ whole genome shotgun (WGS) entry which is preliminary data.</text>
</comment>
<evidence type="ECO:0000313" key="2">
    <source>
        <dbReference type="EMBL" id="MEX4008146.1"/>
    </source>
</evidence>
<dbReference type="Pfam" id="PF04940">
    <property type="entry name" value="BLUF"/>
    <property type="match status" value="1"/>
</dbReference>
<proteinExistence type="predicted"/>
<dbReference type="SMART" id="SM01034">
    <property type="entry name" value="BLUF"/>
    <property type="match status" value="1"/>
</dbReference>
<gene>
    <name evidence="2" type="ORF">V1479_12580</name>
</gene>
<dbReference type="InterPro" id="IPR007024">
    <property type="entry name" value="BLUF_domain"/>
</dbReference>
<dbReference type="EMBL" id="JAZHFV010000003">
    <property type="protein sequence ID" value="MEX4008146.1"/>
    <property type="molecule type" value="Genomic_DNA"/>
</dbReference>
<dbReference type="InterPro" id="IPR036046">
    <property type="entry name" value="Acylphosphatase-like_dom_sf"/>
</dbReference>
<dbReference type="Proteomes" id="UP001559025">
    <property type="component" value="Unassembled WGS sequence"/>
</dbReference>
<reference evidence="2 3" key="1">
    <citation type="submission" date="2024-01" db="EMBL/GenBank/DDBJ databases">
        <title>New evidence supports the origin of RcGTA from prophage.</title>
        <authorList>
            <person name="Xu Y."/>
            <person name="Liu B."/>
            <person name="Chen F."/>
        </authorList>
    </citation>
    <scope>NUCLEOTIDE SEQUENCE [LARGE SCALE GENOMIC DNA]</scope>
    <source>
        <strain evidence="2 3">CBW1107-2</strain>
    </source>
</reference>
<name>A0ABV3WTZ7_9HYPH</name>
<evidence type="ECO:0000259" key="1">
    <source>
        <dbReference type="PROSITE" id="PS50925"/>
    </source>
</evidence>